<feature type="transmembrane region" description="Helical" evidence="1">
    <location>
        <begin position="89"/>
        <end position="108"/>
    </location>
</feature>
<keyword evidence="1" id="KW-1133">Transmembrane helix</keyword>
<evidence type="ECO:0000256" key="1">
    <source>
        <dbReference type="SAM" id="Phobius"/>
    </source>
</evidence>
<keyword evidence="1" id="KW-0812">Transmembrane</keyword>
<evidence type="ECO:0000313" key="2">
    <source>
        <dbReference type="EMBL" id="QLD10516.1"/>
    </source>
</evidence>
<feature type="transmembrane region" description="Helical" evidence="1">
    <location>
        <begin position="129"/>
        <end position="155"/>
    </location>
</feature>
<dbReference type="EMBL" id="CP058316">
    <property type="protein sequence ID" value="QLD10516.1"/>
    <property type="molecule type" value="Genomic_DNA"/>
</dbReference>
<dbReference type="RefSeq" id="WP_178009682.1">
    <property type="nucleotide sequence ID" value="NZ_CP058316.1"/>
</dbReference>
<keyword evidence="1" id="KW-0472">Membrane</keyword>
<reference evidence="2 3" key="1">
    <citation type="submission" date="2020-06" db="EMBL/GenBank/DDBJ databases">
        <authorList>
            <person name="Jo H."/>
        </authorList>
    </citation>
    <scope>NUCLEOTIDE SEQUENCE [LARGE SCALE GENOMIC DNA]</scope>
    <source>
        <strain evidence="2 3">I46</strain>
    </source>
</reference>
<name>A0A7D5IVE0_9MICO</name>
<dbReference type="Proteomes" id="UP000509638">
    <property type="component" value="Chromosome"/>
</dbReference>
<protein>
    <submittedName>
        <fullName evidence="2">Uncharacterized protein</fullName>
    </submittedName>
</protein>
<evidence type="ECO:0000313" key="3">
    <source>
        <dbReference type="Proteomes" id="UP000509638"/>
    </source>
</evidence>
<sequence>MTSVVAPPPPMHAAVLVRHTGEPPSSGESVYVHDGVRECARCGTRCIDVRSAAYDRASENRFRFCLVMSVGGAGIFGVLTALTTPAAQWPVLIPLAASGWSTAVFSGMRGVRHVVPGFWPRGARQWRRFGSALSAQLGQLLLVAAPPYAAVLFLLNG</sequence>
<organism evidence="2 3">
    <name type="scientific">Microbacterium oleivorans</name>
    <dbReference type="NCBI Taxonomy" id="273677"/>
    <lineage>
        <taxon>Bacteria</taxon>
        <taxon>Bacillati</taxon>
        <taxon>Actinomycetota</taxon>
        <taxon>Actinomycetes</taxon>
        <taxon>Micrococcales</taxon>
        <taxon>Microbacteriaceae</taxon>
        <taxon>Microbacterium</taxon>
    </lineage>
</organism>
<feature type="transmembrane region" description="Helical" evidence="1">
    <location>
        <begin position="64"/>
        <end position="83"/>
    </location>
</feature>
<proteinExistence type="predicted"/>
<gene>
    <name evidence="2" type="ORF">HW566_01205</name>
</gene>
<accession>A0A7D5IVE0</accession>
<dbReference type="AlphaFoldDB" id="A0A7D5IVE0"/>